<feature type="transmembrane region" description="Helical" evidence="8">
    <location>
        <begin position="180"/>
        <end position="199"/>
    </location>
</feature>
<feature type="transmembrane region" description="Helical" evidence="8">
    <location>
        <begin position="81"/>
        <end position="101"/>
    </location>
</feature>
<keyword evidence="5" id="KW-0769">Symport</keyword>
<dbReference type="PANTHER" id="PTHR43528:SF1">
    <property type="entry name" value="ALPHA-KETOGLUTARATE PERMEASE"/>
    <property type="match status" value="1"/>
</dbReference>
<keyword evidence="2" id="KW-0813">Transport</keyword>
<reference evidence="10 11" key="1">
    <citation type="submission" date="2022-01" db="EMBL/GenBank/DDBJ databases">
        <title>Whole genome-based taxonomy of the Shewanellaceae.</title>
        <authorList>
            <person name="Martin-Rodriguez A.J."/>
        </authorList>
    </citation>
    <scope>NUCLEOTIDE SEQUENCE [LARGE SCALE GENOMIC DNA]</scope>
    <source>
        <strain evidence="10 11">DSM 17177</strain>
    </source>
</reference>
<accession>A0ABT0LKD8</accession>
<feature type="transmembrane region" description="Helical" evidence="8">
    <location>
        <begin position="48"/>
        <end position="69"/>
    </location>
</feature>
<evidence type="ECO:0000256" key="1">
    <source>
        <dbReference type="ARBA" id="ARBA00004651"/>
    </source>
</evidence>
<dbReference type="InterPro" id="IPR036259">
    <property type="entry name" value="MFS_trans_sf"/>
</dbReference>
<proteinExistence type="predicted"/>
<feature type="transmembrane region" description="Helical" evidence="8">
    <location>
        <begin position="146"/>
        <end position="168"/>
    </location>
</feature>
<evidence type="ECO:0000256" key="5">
    <source>
        <dbReference type="ARBA" id="ARBA00022847"/>
    </source>
</evidence>
<keyword evidence="6 8" id="KW-1133">Transmembrane helix</keyword>
<dbReference type="Pfam" id="PF00083">
    <property type="entry name" value="Sugar_tr"/>
    <property type="match status" value="1"/>
</dbReference>
<evidence type="ECO:0000256" key="4">
    <source>
        <dbReference type="ARBA" id="ARBA00022692"/>
    </source>
</evidence>
<dbReference type="InterPro" id="IPR051084">
    <property type="entry name" value="H+-coupled_symporters"/>
</dbReference>
<dbReference type="SUPFAM" id="SSF103473">
    <property type="entry name" value="MFS general substrate transporter"/>
    <property type="match status" value="1"/>
</dbReference>
<dbReference type="Gene3D" id="1.20.1250.20">
    <property type="entry name" value="MFS general substrate transporter like domains"/>
    <property type="match status" value="1"/>
</dbReference>
<keyword evidence="4 8" id="KW-0812">Transmembrane</keyword>
<dbReference type="PANTHER" id="PTHR43528">
    <property type="entry name" value="ALPHA-KETOGLUTARATE PERMEASE"/>
    <property type="match status" value="1"/>
</dbReference>
<evidence type="ECO:0000256" key="6">
    <source>
        <dbReference type="ARBA" id="ARBA00022989"/>
    </source>
</evidence>
<keyword evidence="3" id="KW-1003">Cell membrane</keyword>
<feature type="transmembrane region" description="Helical" evidence="8">
    <location>
        <begin position="107"/>
        <end position="134"/>
    </location>
</feature>
<dbReference type="InterPro" id="IPR020846">
    <property type="entry name" value="MFS_dom"/>
</dbReference>
<dbReference type="InterPro" id="IPR005828">
    <property type="entry name" value="MFS_sugar_transport-like"/>
</dbReference>
<dbReference type="PROSITE" id="PS00217">
    <property type="entry name" value="SUGAR_TRANSPORT_2"/>
    <property type="match status" value="1"/>
</dbReference>
<protein>
    <submittedName>
        <fullName evidence="10">MFS transporter</fullName>
    </submittedName>
</protein>
<keyword evidence="11" id="KW-1185">Reference proteome</keyword>
<evidence type="ECO:0000313" key="11">
    <source>
        <dbReference type="Proteomes" id="UP001203423"/>
    </source>
</evidence>
<evidence type="ECO:0000256" key="3">
    <source>
        <dbReference type="ARBA" id="ARBA00022475"/>
    </source>
</evidence>
<feature type="domain" description="Major facilitator superfamily (MFS) profile" evidence="9">
    <location>
        <begin position="9"/>
        <end position="219"/>
    </location>
</feature>
<organism evidence="10 11">
    <name type="scientific">Shewanella surugensis</name>
    <dbReference type="NCBI Taxonomy" id="212020"/>
    <lineage>
        <taxon>Bacteria</taxon>
        <taxon>Pseudomonadati</taxon>
        <taxon>Pseudomonadota</taxon>
        <taxon>Gammaproteobacteria</taxon>
        <taxon>Alteromonadales</taxon>
        <taxon>Shewanellaceae</taxon>
        <taxon>Shewanella</taxon>
    </lineage>
</organism>
<feature type="transmembrane region" description="Helical" evidence="8">
    <location>
        <begin position="21"/>
        <end position="42"/>
    </location>
</feature>
<evidence type="ECO:0000313" key="10">
    <source>
        <dbReference type="EMBL" id="MCL1127855.1"/>
    </source>
</evidence>
<dbReference type="PROSITE" id="PS50850">
    <property type="entry name" value="MFS"/>
    <property type="match status" value="1"/>
</dbReference>
<gene>
    <name evidence="10" type="ORF">L2764_26205</name>
</gene>
<keyword evidence="7 8" id="KW-0472">Membrane</keyword>
<dbReference type="EMBL" id="JAKIKS010000232">
    <property type="protein sequence ID" value="MCL1127855.1"/>
    <property type="molecule type" value="Genomic_DNA"/>
</dbReference>
<comment type="subcellular location">
    <subcellularLocation>
        <location evidence="1">Cell membrane</location>
        <topology evidence="1">Multi-pass membrane protein</topology>
    </subcellularLocation>
</comment>
<evidence type="ECO:0000259" key="9">
    <source>
        <dbReference type="PROSITE" id="PS50850"/>
    </source>
</evidence>
<name>A0ABT0LKD8_9GAMM</name>
<sequence>MSNPRKIKQFFRLSLGNALEWYDFCLFGYFASVIGEVFFNTGDKQTDLLLAFSAFGIGYLSRPIGGWLFGRLGDRIGRYYAMNLSVIIMGISSILCAFLPGYTTIGIAAPILLLLIRIIQGLSAGGQYGNLLVITSENNALRHKGFYTGIVYSVGTAGFLLASATSSLVLDLSPSNWSDFAWRIPFYWVVFYCVSKSILHIKIRVHPQINLKHRIAAVA</sequence>
<evidence type="ECO:0000256" key="8">
    <source>
        <dbReference type="SAM" id="Phobius"/>
    </source>
</evidence>
<evidence type="ECO:0000256" key="7">
    <source>
        <dbReference type="ARBA" id="ARBA00023136"/>
    </source>
</evidence>
<evidence type="ECO:0000256" key="2">
    <source>
        <dbReference type="ARBA" id="ARBA00022448"/>
    </source>
</evidence>
<comment type="caution">
    <text evidence="10">The sequence shown here is derived from an EMBL/GenBank/DDBJ whole genome shotgun (WGS) entry which is preliminary data.</text>
</comment>
<dbReference type="Proteomes" id="UP001203423">
    <property type="component" value="Unassembled WGS sequence"/>
</dbReference>
<dbReference type="InterPro" id="IPR005829">
    <property type="entry name" value="Sugar_transporter_CS"/>
</dbReference>
<dbReference type="RefSeq" id="WP_248943284.1">
    <property type="nucleotide sequence ID" value="NZ_JAKIKS010000232.1"/>
</dbReference>